<dbReference type="NCBIfam" id="NF004846">
    <property type="entry name" value="PRK06197.1"/>
    <property type="match status" value="1"/>
</dbReference>
<dbReference type="STRING" id="394193.SAMN04489732_103545"/>
<evidence type="ECO:0000313" key="2">
    <source>
        <dbReference type="EMBL" id="SEP08266.1"/>
    </source>
</evidence>
<dbReference type="Proteomes" id="UP000198582">
    <property type="component" value="Unassembled WGS sequence"/>
</dbReference>
<dbReference type="SUPFAM" id="SSF51735">
    <property type="entry name" value="NAD(P)-binding Rossmann-fold domains"/>
    <property type="match status" value="1"/>
</dbReference>
<dbReference type="EMBL" id="FOEF01000003">
    <property type="protein sequence ID" value="SEP08266.1"/>
    <property type="molecule type" value="Genomic_DNA"/>
</dbReference>
<gene>
    <name evidence="2" type="ORF">SAMN04489732_103545</name>
</gene>
<dbReference type="InterPro" id="IPR036291">
    <property type="entry name" value="NAD(P)-bd_dom_sf"/>
</dbReference>
<accession>A0A1H8UYM9</accession>
<name>A0A1H8UYM9_9PSEU</name>
<dbReference type="PANTHER" id="PTHR43157:SF31">
    <property type="entry name" value="PHOSPHATIDYLINOSITOL-GLYCAN BIOSYNTHESIS CLASS F PROTEIN"/>
    <property type="match status" value="1"/>
</dbReference>
<keyword evidence="1" id="KW-0560">Oxidoreductase</keyword>
<reference evidence="2 3" key="1">
    <citation type="submission" date="2016-10" db="EMBL/GenBank/DDBJ databases">
        <authorList>
            <person name="de Groot N.N."/>
        </authorList>
    </citation>
    <scope>NUCLEOTIDE SEQUENCE [LARGE SCALE GENOMIC DNA]</scope>
    <source>
        <strain evidence="2 3">DSM 44993</strain>
    </source>
</reference>
<proteinExistence type="predicted"/>
<organism evidence="2 3">
    <name type="scientific">Amycolatopsis saalfeldensis</name>
    <dbReference type="NCBI Taxonomy" id="394193"/>
    <lineage>
        <taxon>Bacteria</taxon>
        <taxon>Bacillati</taxon>
        <taxon>Actinomycetota</taxon>
        <taxon>Actinomycetes</taxon>
        <taxon>Pseudonocardiales</taxon>
        <taxon>Pseudonocardiaceae</taxon>
        <taxon>Amycolatopsis</taxon>
    </lineage>
</organism>
<sequence length="287" mass="30128">MVTGANSGLGYETCRVLAARGAHVVMASRDEGRGLAALGRLRAEGAGELEMLRLDLADLGSVREFAATLGARGRPIDLLVNNAGIGMPGRSLTAQGFESQFGVNHLGHFALTGLLLPLLRRGTGARVVTVSSEAYRDGSIDFDDLHGARVYRPLKAYRQSKFANVLFGLELDRRLRADAVPVASVLAHPGFTSTNLPSSGARGFAGLLLRVGNALVAQPVGRGAASQLRAATAPDVEGGQFFGPGGRSGMYGPPVPLRPGPRATDPDAAARLWEISAELTGVRYSFR</sequence>
<dbReference type="GO" id="GO:0016491">
    <property type="term" value="F:oxidoreductase activity"/>
    <property type="evidence" value="ECO:0007669"/>
    <property type="project" value="UniProtKB-KW"/>
</dbReference>
<keyword evidence="3" id="KW-1185">Reference proteome</keyword>
<evidence type="ECO:0000256" key="1">
    <source>
        <dbReference type="ARBA" id="ARBA00023002"/>
    </source>
</evidence>
<evidence type="ECO:0000313" key="3">
    <source>
        <dbReference type="Proteomes" id="UP000198582"/>
    </source>
</evidence>
<dbReference type="Gene3D" id="3.40.50.720">
    <property type="entry name" value="NAD(P)-binding Rossmann-like Domain"/>
    <property type="match status" value="1"/>
</dbReference>
<dbReference type="AlphaFoldDB" id="A0A1H8UYM9"/>
<dbReference type="Pfam" id="PF00106">
    <property type="entry name" value="adh_short"/>
    <property type="match status" value="1"/>
</dbReference>
<protein>
    <submittedName>
        <fullName evidence="2">Short-chain dehydrogenase</fullName>
    </submittedName>
</protein>
<dbReference type="InterPro" id="IPR002347">
    <property type="entry name" value="SDR_fam"/>
</dbReference>
<dbReference type="PANTHER" id="PTHR43157">
    <property type="entry name" value="PHOSPHATIDYLINOSITOL-GLYCAN BIOSYNTHESIS CLASS F PROTEIN-RELATED"/>
    <property type="match status" value="1"/>
</dbReference>